<proteinExistence type="predicted"/>
<dbReference type="PATRIC" id="fig|36816.3.peg.5112"/>
<sequence length="369" mass="39564">MPDLKRVTEVWDTAEHRLAQGDVAFVADLGIALADRYGSSAARIWQYRSVFDRLLRLLTMAPGPGHAEQAVRLVSAASPDNRKLVRYAASLLAEGQTPHDLTFVFAGGSSRAAASEELRACLVHEMVLRGVMIAESPAIEAWATSPHWRHHPLAWMPLELSVIEEKPPLPSYSVGGGSYSMPYGPQDGPGVTLGSVTHLPQVTDTTTEEFSEAAAAAVANWTEESNGRSEAGMYDLAEPVEPEGLPDLLVTLGLECLSRVSPRKRLALSSCRAEHAWRMLFAAASTGGAYNNGEYGAYGRLAAWRSVAALSGVPTAAPVSEVEENAQACGWYSFGAATKWFERVAWDIGLVSVAPGARRMAVLAATDTD</sequence>
<dbReference type="EMBL" id="LGCN01000210">
    <property type="protein sequence ID" value="KOT35917.1"/>
    <property type="molecule type" value="Genomic_DNA"/>
</dbReference>
<dbReference type="Proteomes" id="UP000037773">
    <property type="component" value="Unassembled WGS sequence"/>
</dbReference>
<protein>
    <submittedName>
        <fullName evidence="1">Uncharacterized protein</fullName>
    </submittedName>
</protein>
<dbReference type="Pfam" id="PF19681">
    <property type="entry name" value="DUF6183"/>
    <property type="match status" value="1"/>
</dbReference>
<gene>
    <name evidence="1" type="ORF">ADK41_23645</name>
</gene>
<accession>A0A0M8QH02</accession>
<dbReference type="AlphaFoldDB" id="A0A0M8QH02"/>
<name>A0A0M8QH02_9ACTN</name>
<dbReference type="InterPro" id="IPR045756">
    <property type="entry name" value="DUF6183"/>
</dbReference>
<reference evidence="1 2" key="1">
    <citation type="submission" date="2015-07" db="EMBL/GenBank/DDBJ databases">
        <authorList>
            <person name="Noorani M."/>
        </authorList>
    </citation>
    <scope>NUCLEOTIDE SEQUENCE [LARGE SCALE GENOMIC DNA]</scope>
    <source>
        <strain evidence="1 2">NRRL B-24567</strain>
    </source>
</reference>
<evidence type="ECO:0000313" key="2">
    <source>
        <dbReference type="Proteomes" id="UP000037773"/>
    </source>
</evidence>
<keyword evidence="2" id="KW-1185">Reference proteome</keyword>
<comment type="caution">
    <text evidence="1">The sequence shown here is derived from an EMBL/GenBank/DDBJ whole genome shotgun (WGS) entry which is preliminary data.</text>
</comment>
<organism evidence="1 2">
    <name type="scientific">Streptomyces caelestis</name>
    <dbReference type="NCBI Taxonomy" id="36816"/>
    <lineage>
        <taxon>Bacteria</taxon>
        <taxon>Bacillati</taxon>
        <taxon>Actinomycetota</taxon>
        <taxon>Actinomycetes</taxon>
        <taxon>Kitasatosporales</taxon>
        <taxon>Streptomycetaceae</taxon>
        <taxon>Streptomyces</taxon>
    </lineage>
</organism>
<evidence type="ECO:0000313" key="1">
    <source>
        <dbReference type="EMBL" id="KOT35917.1"/>
    </source>
</evidence>